<feature type="compositionally biased region" description="Basic and acidic residues" evidence="4">
    <location>
        <begin position="1"/>
        <end position="12"/>
    </location>
</feature>
<dbReference type="Proteomes" id="UP001497482">
    <property type="component" value="Chromosome 6"/>
</dbReference>
<dbReference type="FunFam" id="2.30.29.30:FF:000200">
    <property type="entry name" value="Rho guanine nucleotide exchange factor (GEF) 10-like a"/>
    <property type="match status" value="1"/>
</dbReference>
<evidence type="ECO:0000256" key="1">
    <source>
        <dbReference type="ARBA" id="ARBA00022553"/>
    </source>
</evidence>
<dbReference type="Pfam" id="PF19056">
    <property type="entry name" value="WD40_2"/>
    <property type="match status" value="1"/>
</dbReference>
<dbReference type="GO" id="GO:0005829">
    <property type="term" value="C:cytosol"/>
    <property type="evidence" value="ECO:0007669"/>
    <property type="project" value="TreeGrafter"/>
</dbReference>
<feature type="compositionally biased region" description="Low complexity" evidence="4">
    <location>
        <begin position="1299"/>
        <end position="1313"/>
    </location>
</feature>
<dbReference type="InterPro" id="IPR011993">
    <property type="entry name" value="PH-like_dom_sf"/>
</dbReference>
<sequence length="1432" mass="158106">MFCRCPDNRGSGDSRGQGVIMSTVMSEQLQKEEDAGEEEEEDEEQGEEFVFEDSSEEDNQPEESRGNAKDIELSVTAAKIDVTSICNSQAPSENYIQEVCDAVPPAGQEGAPDKDVATIPVSDVPVSESPSWTVPNAGFDSTTAEPCPGEERQESPAVKLPQAEDHCNNTSQEITCSGDTSEAAACETTEVIYDDVPNEDLLSPDEDMIYEDVQSNTGRAAAADNGWSSSEFESYDEQSDNESKQPTRSKDCAKCWVRQHYCRTLSGEERQESPAVKLPQAEDHCNNTSQEITCSGDTSEAAACETTEVIYDDVPNEDLLSPDEDMIYEDVQSNTGRAAAADNGWSSSEFESYDEQSDNESKQPTRSKLSPDVLRLRERCARTKRELATRLAGKHNYDMKVQQLMKAAKSGTKDGLEKTKIAVMRKVSFLQRKDQFEEEDDAGYLDVAVSEVKHPPPQLSPMPEGLSSHQVVRRHILSSIIQSERSYLESLRRISQEYHRPLLEADPRIISPRKIRPIFYRIRELTQCHSMFQIALTSRVSEWDSSEKIGDLFVASFSKSMVLDVYSDYVNNFTNAMALIKKACMSKPAFLEFLKKKQASSVDRITLYGLMVKPIQRFPQFILLLQDMLKNTPKGHVDRLPLQLALTELEALAEKLNEQKRVADQIAETQQLARSVGDRLLSKQLNSKQGSLVLCETLIETVYGERGQVLKSKERKVFLFDDVLICANINVKGSPDISSLVPVGPKYTMKWSAPLQQVQVVEVGQEGSQSKDSFTFQPSGAKRPAISACSSVSDILGKALLGPPRLYQELQELQHDLSVVEEVTLLVGTLQGTYQNLNTTVAQDWCLALQRLIRIKEEQIQCANKCRLRLQVPGRPDKSGRPVSFMVVFNTQTPLSKISWVNRLHLAKIALREENTPGWLCGEDDGKTMPPFWYPLLACHMPVFATKSPERKLEAALHHPVHCALLGFSAASTSLPQGYLWVAGGGDPSQGQIEIFSLNRPVPRAVKSLQLGSAVRCLEYIPELCTNEDEAALPKSPTGSSSNICIGLDDGRVLVYGSVDTAAQCVLTLHNPEGCPVLCLKHSSHFLFAGLRNGTIKVYRRHQSDELWESEPCRSVSLGSEPVRTLLVLDENVWASSGNTVTVMDSSNFNFQKFEVHPEPMVSVAHMAQAGGGVWMAFSEGSSLRLFHTETLELLQEINISMRSTLLNTGQKMRVTSLLICQGLLWVGTAQGLIVTLPVPKLEGIPKITGKGMISLNAHSGPVDFLVATSSSLSPELLKRDSWCDGPDSACGGEERSDTSSQESLQQQSSSNQAEPRGRGRGVILQYRLRSTSGLPGHLLSPDGDEVSESSLESLEHSVEDGSIYELSDDPEMWVRGRGPCEREAARKDRVSSVAVLSGGRGFRRLKERGANRTGAEGSENVLMVWQLPLTV</sequence>
<feature type="region of interest" description="Disordered" evidence="4">
    <location>
        <begin position="1288"/>
        <end position="1320"/>
    </location>
</feature>
<feature type="compositionally biased region" description="Basic and acidic residues" evidence="4">
    <location>
        <begin position="241"/>
        <end position="250"/>
    </location>
</feature>
<feature type="region of interest" description="Disordered" evidence="4">
    <location>
        <begin position="266"/>
        <end position="287"/>
    </location>
</feature>
<evidence type="ECO:0000256" key="3">
    <source>
        <dbReference type="SAM" id="Coils"/>
    </source>
</evidence>
<evidence type="ECO:0000313" key="6">
    <source>
        <dbReference type="EMBL" id="CAL1609156.1"/>
    </source>
</evidence>
<dbReference type="InterPro" id="IPR036322">
    <property type="entry name" value="WD40_repeat_dom_sf"/>
</dbReference>
<dbReference type="SMART" id="SM00325">
    <property type="entry name" value="RhoGEF"/>
    <property type="match status" value="1"/>
</dbReference>
<dbReference type="CDD" id="cd00160">
    <property type="entry name" value="RhoGEF"/>
    <property type="match status" value="1"/>
</dbReference>
<feature type="coiled-coil region" evidence="3">
    <location>
        <begin position="642"/>
        <end position="669"/>
    </location>
</feature>
<dbReference type="PROSITE" id="PS50010">
    <property type="entry name" value="DH_2"/>
    <property type="match status" value="1"/>
</dbReference>
<name>A0AAV2M7B7_KNICA</name>
<dbReference type="GO" id="GO:0051056">
    <property type="term" value="P:regulation of small GTPase mediated signal transduction"/>
    <property type="evidence" value="ECO:0007669"/>
    <property type="project" value="UniProtKB-ARBA"/>
</dbReference>
<dbReference type="InterPro" id="IPR039919">
    <property type="entry name" value="ARHGEF10/ARHGEF17"/>
</dbReference>
<feature type="region of interest" description="Disordered" evidence="4">
    <location>
        <begin position="196"/>
        <end position="250"/>
    </location>
</feature>
<accession>A0AAV2M7B7</accession>
<dbReference type="Pfam" id="PF00621">
    <property type="entry name" value="RhoGEF"/>
    <property type="match status" value="1"/>
</dbReference>
<dbReference type="GO" id="GO:0005085">
    <property type="term" value="F:guanyl-nucleotide exchange factor activity"/>
    <property type="evidence" value="ECO:0007669"/>
    <property type="project" value="UniProtKB-KW"/>
</dbReference>
<feature type="region of interest" description="Disordered" evidence="4">
    <location>
        <begin position="123"/>
        <end position="164"/>
    </location>
</feature>
<dbReference type="InterPro" id="IPR000219">
    <property type="entry name" value="DH_dom"/>
</dbReference>
<evidence type="ECO:0000256" key="2">
    <source>
        <dbReference type="ARBA" id="ARBA00022658"/>
    </source>
</evidence>
<dbReference type="Gene3D" id="2.130.10.10">
    <property type="entry name" value="YVTN repeat-like/Quinoprotein amine dehydrogenase"/>
    <property type="match status" value="1"/>
</dbReference>
<dbReference type="SUPFAM" id="SSF50978">
    <property type="entry name" value="WD40 repeat-like"/>
    <property type="match status" value="1"/>
</dbReference>
<proteinExistence type="predicted"/>
<feature type="compositionally biased region" description="Basic and acidic residues" evidence="4">
    <location>
        <begin position="62"/>
        <end position="71"/>
    </location>
</feature>
<dbReference type="SUPFAM" id="SSF48065">
    <property type="entry name" value="DBL homology domain (DH-domain)"/>
    <property type="match status" value="1"/>
</dbReference>
<dbReference type="EMBL" id="OZ035828">
    <property type="protein sequence ID" value="CAL1609156.1"/>
    <property type="molecule type" value="Genomic_DNA"/>
</dbReference>
<dbReference type="InterPro" id="IPR035899">
    <property type="entry name" value="DBL_dom_sf"/>
</dbReference>
<reference evidence="6 7" key="1">
    <citation type="submission" date="2024-04" db="EMBL/GenBank/DDBJ databases">
        <authorList>
            <person name="Waldvogel A.-M."/>
            <person name="Schoenle A."/>
        </authorList>
    </citation>
    <scope>NUCLEOTIDE SEQUENCE [LARGE SCALE GENOMIC DNA]</scope>
</reference>
<feature type="domain" description="DH" evidence="5">
    <location>
        <begin position="472"/>
        <end position="659"/>
    </location>
</feature>
<dbReference type="PANTHER" id="PTHR12877">
    <property type="entry name" value="RHO GUANINE NUCLEOTIDE EXCHANGE FACTOR"/>
    <property type="match status" value="1"/>
</dbReference>
<keyword evidence="7" id="KW-1185">Reference proteome</keyword>
<feature type="compositionally biased region" description="Acidic residues" evidence="4">
    <location>
        <begin position="34"/>
        <end position="61"/>
    </location>
</feature>
<feature type="region of interest" description="Disordered" evidence="4">
    <location>
        <begin position="1"/>
        <end position="71"/>
    </location>
</feature>
<dbReference type="FunFam" id="1.20.900.10:FF:000003">
    <property type="entry name" value="Rho guanine nucleotide exchange factor 10 like"/>
    <property type="match status" value="1"/>
</dbReference>
<dbReference type="PANTHER" id="PTHR12877:SF16">
    <property type="entry name" value="RHO GUANINE NUCLEOTIDE EXCHANGE FACTOR 10-LIKE PROTEIN"/>
    <property type="match status" value="1"/>
</dbReference>
<dbReference type="InterPro" id="IPR015943">
    <property type="entry name" value="WD40/YVTN_repeat-like_dom_sf"/>
</dbReference>
<dbReference type="Gene3D" id="1.20.900.10">
    <property type="entry name" value="Dbl homology (DH) domain"/>
    <property type="match status" value="1"/>
</dbReference>
<keyword evidence="3" id="KW-0175">Coiled coil</keyword>
<evidence type="ECO:0000256" key="4">
    <source>
        <dbReference type="SAM" id="MobiDB-lite"/>
    </source>
</evidence>
<evidence type="ECO:0000313" key="7">
    <source>
        <dbReference type="Proteomes" id="UP001497482"/>
    </source>
</evidence>
<dbReference type="GO" id="GO:0032933">
    <property type="term" value="P:SREBP signaling pathway"/>
    <property type="evidence" value="ECO:0007669"/>
    <property type="project" value="TreeGrafter"/>
</dbReference>
<evidence type="ECO:0000259" key="5">
    <source>
        <dbReference type="PROSITE" id="PS50010"/>
    </source>
</evidence>
<gene>
    <name evidence="6" type="ORF">KC01_LOCUS35955</name>
</gene>
<dbReference type="SUPFAM" id="SSF50729">
    <property type="entry name" value="PH domain-like"/>
    <property type="match status" value="1"/>
</dbReference>
<feature type="compositionally biased region" description="Acidic residues" evidence="4">
    <location>
        <begin position="196"/>
        <end position="210"/>
    </location>
</feature>
<keyword evidence="2" id="KW-0344">Guanine-nucleotide releasing factor</keyword>
<keyword evidence="1" id="KW-0597">Phosphoprotein</keyword>
<protein>
    <recommendedName>
        <fullName evidence="5">DH domain-containing protein</fullName>
    </recommendedName>
</protein>
<dbReference type="GO" id="GO:0030036">
    <property type="term" value="P:actin cytoskeleton organization"/>
    <property type="evidence" value="ECO:0007669"/>
    <property type="project" value="TreeGrafter"/>
</dbReference>
<dbReference type="Gene3D" id="2.30.29.30">
    <property type="entry name" value="Pleckstrin-homology domain (PH domain)/Phosphotyrosine-binding domain (PTB)"/>
    <property type="match status" value="1"/>
</dbReference>
<feature type="region of interest" description="Disordered" evidence="4">
    <location>
        <begin position="338"/>
        <end position="371"/>
    </location>
</feature>
<dbReference type="GO" id="GO:0051496">
    <property type="term" value="P:positive regulation of stress fiber assembly"/>
    <property type="evidence" value="ECO:0007669"/>
    <property type="project" value="UniProtKB-ARBA"/>
</dbReference>
<organism evidence="6 7">
    <name type="scientific">Knipowitschia caucasica</name>
    <name type="common">Caucasian dwarf goby</name>
    <name type="synonym">Pomatoschistus caucasicus</name>
    <dbReference type="NCBI Taxonomy" id="637954"/>
    <lineage>
        <taxon>Eukaryota</taxon>
        <taxon>Metazoa</taxon>
        <taxon>Chordata</taxon>
        <taxon>Craniata</taxon>
        <taxon>Vertebrata</taxon>
        <taxon>Euteleostomi</taxon>
        <taxon>Actinopterygii</taxon>
        <taxon>Neopterygii</taxon>
        <taxon>Teleostei</taxon>
        <taxon>Neoteleostei</taxon>
        <taxon>Acanthomorphata</taxon>
        <taxon>Gobiaria</taxon>
        <taxon>Gobiiformes</taxon>
        <taxon>Gobioidei</taxon>
        <taxon>Gobiidae</taxon>
        <taxon>Gobiinae</taxon>
        <taxon>Knipowitschia</taxon>
    </lineage>
</organism>
<dbReference type="Pfam" id="PF19057">
    <property type="entry name" value="PH_19"/>
    <property type="match status" value="1"/>
</dbReference>